<dbReference type="AlphaFoldDB" id="A0A9X2NA95"/>
<keyword evidence="3" id="KW-1185">Reference proteome</keyword>
<proteinExistence type="predicted"/>
<dbReference type="RefSeq" id="WP_257920017.1">
    <property type="nucleotide sequence ID" value="NZ_JAMXQV010000004.1"/>
</dbReference>
<accession>A0A9X2NA95</accession>
<evidence type="ECO:0000256" key="1">
    <source>
        <dbReference type="SAM" id="MobiDB-lite"/>
    </source>
</evidence>
<name>A0A9X2NA95_9PSEU</name>
<dbReference type="Proteomes" id="UP001144096">
    <property type="component" value="Unassembled WGS sequence"/>
</dbReference>
<protein>
    <submittedName>
        <fullName evidence="2">Uncharacterized protein</fullName>
    </submittedName>
</protein>
<gene>
    <name evidence="2" type="ORF">M8542_11250</name>
</gene>
<sequence>MTIAMTNPVSVPGVKPSSLHHDSHRELLFSLDERGVAPARPDAIVVPHGRSAAYLKHAIAATKELNTRLIVLCSVRASATEAILAAKRAGVQMTALDFRLLPARLVPEFRMDSLLRGDRFHRATDTSSKRNLALLLALLSGWEKIVYLDDDIVLPQPDDLGRAARLLDRFPVVGLNNAGMPDNSVVCHARRDAGGTQDTFVGGGALAVGRSAFDSFFPNIYNEDWFFLLGEQGLRPTGVIGTARQEDYDPYRDTRRARSEELGDTLAEGVFGLLDAGRGLDQATEAYWRRFLKDRRRLIDETIEQVHDAIIEPGQRARMVDALKAAIGRNKLIEPALCVQYMQDWRQDRADWRRHCRLLTTKHRRAVGDFDKVLNVLGLGSLAQHSG</sequence>
<dbReference type="EMBL" id="JAMXQV010000004">
    <property type="protein sequence ID" value="MCR6483395.1"/>
    <property type="molecule type" value="Genomic_DNA"/>
</dbReference>
<comment type="caution">
    <text evidence="2">The sequence shown here is derived from an EMBL/GenBank/DDBJ whole genome shotgun (WGS) entry which is preliminary data.</text>
</comment>
<evidence type="ECO:0000313" key="3">
    <source>
        <dbReference type="Proteomes" id="UP001144096"/>
    </source>
</evidence>
<reference evidence="2" key="1">
    <citation type="submission" date="2022-06" db="EMBL/GenBank/DDBJ databases">
        <title>Amycolatopsis iheyaensis sp. nov., a new species of the genus Amycolatopsis isolated from soil in Iheya island, Japan.</title>
        <authorList>
            <person name="Ngamcharungchit C."/>
            <person name="Kanto H."/>
            <person name="Take A."/>
            <person name="Intra B."/>
            <person name="Matsumoto A."/>
            <person name="Panbangred W."/>
            <person name="Inahashi Y."/>
        </authorList>
    </citation>
    <scope>NUCLEOTIDE SEQUENCE</scope>
    <source>
        <strain evidence="2">OK19-0408</strain>
    </source>
</reference>
<evidence type="ECO:0000313" key="2">
    <source>
        <dbReference type="EMBL" id="MCR6483395.1"/>
    </source>
</evidence>
<organism evidence="2 3">
    <name type="scientific">Amycolatopsis iheyensis</name>
    <dbReference type="NCBI Taxonomy" id="2945988"/>
    <lineage>
        <taxon>Bacteria</taxon>
        <taxon>Bacillati</taxon>
        <taxon>Actinomycetota</taxon>
        <taxon>Actinomycetes</taxon>
        <taxon>Pseudonocardiales</taxon>
        <taxon>Pseudonocardiaceae</taxon>
        <taxon>Amycolatopsis</taxon>
    </lineage>
</organism>
<feature type="region of interest" description="Disordered" evidence="1">
    <location>
        <begin position="1"/>
        <end position="20"/>
    </location>
</feature>